<keyword evidence="2" id="KW-0131">Cell cycle</keyword>
<keyword evidence="2" id="KW-0132">Cell division</keyword>
<dbReference type="InterPro" id="IPR042233">
    <property type="entry name" value="Cell_div_ZapA_N"/>
</dbReference>
<feature type="region of interest" description="Disordered" evidence="1">
    <location>
        <begin position="64"/>
        <end position="90"/>
    </location>
</feature>
<dbReference type="Gene3D" id="3.30.160.880">
    <property type="entry name" value="Cell division protein ZapA protomer, N-terminal domain"/>
    <property type="match status" value="1"/>
</dbReference>
<sequence>MSNVQLTIAGRSYSLACAAGEENHIRKLGAVIDARLSSQPNRGAQSEVRSLLFAALLLADELENKEEPAVPSAPPAPAPTAEQSAAPDVAEIAEPLEKIADLLESLASRLEEMKPNP</sequence>
<dbReference type="RefSeq" id="WP_160735069.1">
    <property type="nucleotide sequence ID" value="NZ_WTYT01000001.1"/>
</dbReference>
<dbReference type="Pfam" id="PF05164">
    <property type="entry name" value="ZapA"/>
    <property type="match status" value="1"/>
</dbReference>
<dbReference type="EMBL" id="WTYT01000001">
    <property type="protein sequence ID" value="MXO64665.1"/>
    <property type="molecule type" value="Genomic_DNA"/>
</dbReference>
<accession>A0A6I4T4S2</accession>
<dbReference type="GO" id="GO:0051301">
    <property type="term" value="P:cell division"/>
    <property type="evidence" value="ECO:0007669"/>
    <property type="project" value="UniProtKB-KW"/>
</dbReference>
<gene>
    <name evidence="2" type="primary">zapA</name>
    <name evidence="2" type="ORF">GRI91_02730</name>
</gene>
<dbReference type="OrthoDB" id="9797575at2"/>
<dbReference type="SUPFAM" id="SSF102829">
    <property type="entry name" value="Cell division protein ZapA-like"/>
    <property type="match status" value="1"/>
</dbReference>
<dbReference type="Proteomes" id="UP000438476">
    <property type="component" value="Unassembled WGS sequence"/>
</dbReference>
<name>A0A6I4T4S2_9SPHN</name>
<proteinExistence type="predicted"/>
<comment type="caution">
    <text evidence="2">The sequence shown here is derived from an EMBL/GenBank/DDBJ whole genome shotgun (WGS) entry which is preliminary data.</text>
</comment>
<dbReference type="AlphaFoldDB" id="A0A6I4T4S2"/>
<protein>
    <submittedName>
        <fullName evidence="2">Cell division protein ZapA</fullName>
    </submittedName>
</protein>
<evidence type="ECO:0000256" key="1">
    <source>
        <dbReference type="SAM" id="MobiDB-lite"/>
    </source>
</evidence>
<evidence type="ECO:0000313" key="2">
    <source>
        <dbReference type="EMBL" id="MXO64665.1"/>
    </source>
</evidence>
<dbReference type="InterPro" id="IPR036192">
    <property type="entry name" value="Cell_div_ZapA-like_sf"/>
</dbReference>
<dbReference type="InterPro" id="IPR007838">
    <property type="entry name" value="Cell_div_ZapA-like"/>
</dbReference>
<reference evidence="2 3" key="1">
    <citation type="submission" date="2019-12" db="EMBL/GenBank/DDBJ databases">
        <title>Genomic-based taxomic classification of the family Erythrobacteraceae.</title>
        <authorList>
            <person name="Xu L."/>
        </authorList>
    </citation>
    <scope>NUCLEOTIDE SEQUENCE [LARGE SCALE GENOMIC DNA]</scope>
    <source>
        <strain evidence="2 3">LMG 29518</strain>
    </source>
</reference>
<organism evidence="2 3">
    <name type="scientific">Altericroceibacterium endophyticum</name>
    <dbReference type="NCBI Taxonomy" id="1808508"/>
    <lineage>
        <taxon>Bacteria</taxon>
        <taxon>Pseudomonadati</taxon>
        <taxon>Pseudomonadota</taxon>
        <taxon>Alphaproteobacteria</taxon>
        <taxon>Sphingomonadales</taxon>
        <taxon>Erythrobacteraceae</taxon>
        <taxon>Altericroceibacterium</taxon>
    </lineage>
</organism>
<evidence type="ECO:0000313" key="3">
    <source>
        <dbReference type="Proteomes" id="UP000438476"/>
    </source>
</evidence>
<keyword evidence="3" id="KW-1185">Reference proteome</keyword>